<proteinExistence type="predicted"/>
<comment type="caution">
    <text evidence="1">The sequence shown here is derived from an EMBL/GenBank/DDBJ whole genome shotgun (WGS) entry which is preliminary data.</text>
</comment>
<accession>A0ABP7BMX7</accession>
<organism evidence="1 2">
    <name type="scientific">Microbacterium marinilacus</name>
    <dbReference type="NCBI Taxonomy" id="415209"/>
    <lineage>
        <taxon>Bacteria</taxon>
        <taxon>Bacillati</taxon>
        <taxon>Actinomycetota</taxon>
        <taxon>Actinomycetes</taxon>
        <taxon>Micrococcales</taxon>
        <taxon>Microbacteriaceae</taxon>
        <taxon>Microbacterium</taxon>
    </lineage>
</organism>
<evidence type="ECO:0008006" key="3">
    <source>
        <dbReference type="Google" id="ProtNLM"/>
    </source>
</evidence>
<protein>
    <recommendedName>
        <fullName evidence="3">Ribosomally synthesized peptide with SipW-like signal peptide</fullName>
    </recommendedName>
</protein>
<evidence type="ECO:0000313" key="1">
    <source>
        <dbReference type="EMBL" id="GAA3662338.1"/>
    </source>
</evidence>
<reference evidence="2" key="1">
    <citation type="journal article" date="2019" name="Int. J. Syst. Evol. Microbiol.">
        <title>The Global Catalogue of Microorganisms (GCM) 10K type strain sequencing project: providing services to taxonomists for standard genome sequencing and annotation.</title>
        <authorList>
            <consortium name="The Broad Institute Genomics Platform"/>
            <consortium name="The Broad Institute Genome Sequencing Center for Infectious Disease"/>
            <person name="Wu L."/>
            <person name="Ma J."/>
        </authorList>
    </citation>
    <scope>NUCLEOTIDE SEQUENCE [LARGE SCALE GENOMIC DNA]</scope>
    <source>
        <strain evidence="2">JCM 16546</strain>
    </source>
</reference>
<dbReference type="RefSeq" id="WP_221859359.1">
    <property type="nucleotide sequence ID" value="NZ_BAAAYV010000012.1"/>
</dbReference>
<gene>
    <name evidence="1" type="ORF">GCM10022202_24780</name>
</gene>
<name>A0ABP7BMX7_9MICO</name>
<dbReference type="InterPro" id="IPR013783">
    <property type="entry name" value="Ig-like_fold"/>
</dbReference>
<dbReference type="Proteomes" id="UP001410795">
    <property type="component" value="Unassembled WGS sequence"/>
</dbReference>
<sequence>MPEQCSPSPQTRRARRAGVRRARRLRAVVMSTLAATALLFLALSGTSGSYALWEDDTVVDAGTVRAGTAALTASWSADHDDVAWSNLLPGESARASITVENTGDVPLALNAAATTAAGFELRATAGACPATALPGEALSESSAALASTDVPDAVVVQPGQSTEACVEVRATSALTPAAQAAFTLTVSGTQVR</sequence>
<dbReference type="Gene3D" id="2.60.40.10">
    <property type="entry name" value="Immunoglobulins"/>
    <property type="match status" value="1"/>
</dbReference>
<dbReference type="EMBL" id="BAAAYV010000012">
    <property type="protein sequence ID" value="GAA3662338.1"/>
    <property type="molecule type" value="Genomic_DNA"/>
</dbReference>
<evidence type="ECO:0000313" key="2">
    <source>
        <dbReference type="Proteomes" id="UP001410795"/>
    </source>
</evidence>
<keyword evidence="2" id="KW-1185">Reference proteome</keyword>